<sequence length="126" mass="13147">MIRVLALILWAAPAMAEPLDAAAFAAYVTGRTLVFAARDGSVAGVEAYGPDRSVTWSSVPGQCQQGRWFAQGGQICFAYDGDPLPKCWVVSRTAGGLQAVSTGGTMLVEAQEADTPLVCPSPDLLS</sequence>
<name>A0A1H8GHA7_9RHOB</name>
<dbReference type="EMBL" id="FOCI01000016">
    <property type="protein sequence ID" value="SEN43180.1"/>
    <property type="molecule type" value="Genomic_DNA"/>
</dbReference>
<accession>A0A1H8GHA7</accession>
<dbReference type="STRING" id="245187.SAMN04488003_11646"/>
<proteinExistence type="predicted"/>
<dbReference type="OrthoDB" id="7304934at2"/>
<dbReference type="AlphaFoldDB" id="A0A1H8GHA7"/>
<dbReference type="RefSeq" id="WP_089903995.1">
    <property type="nucleotide sequence ID" value="NZ_FOCI01000016.1"/>
</dbReference>
<organism evidence="2 3">
    <name type="scientific">Loktanella fryxellensis</name>
    <dbReference type="NCBI Taxonomy" id="245187"/>
    <lineage>
        <taxon>Bacteria</taxon>
        <taxon>Pseudomonadati</taxon>
        <taxon>Pseudomonadota</taxon>
        <taxon>Alphaproteobacteria</taxon>
        <taxon>Rhodobacterales</taxon>
        <taxon>Roseobacteraceae</taxon>
        <taxon>Loktanella</taxon>
    </lineage>
</organism>
<evidence type="ECO:0008006" key="4">
    <source>
        <dbReference type="Google" id="ProtNLM"/>
    </source>
</evidence>
<keyword evidence="1" id="KW-0732">Signal</keyword>
<feature type="signal peptide" evidence="1">
    <location>
        <begin position="1"/>
        <end position="16"/>
    </location>
</feature>
<evidence type="ECO:0000313" key="3">
    <source>
        <dbReference type="Proteomes" id="UP000199585"/>
    </source>
</evidence>
<keyword evidence="3" id="KW-1185">Reference proteome</keyword>
<evidence type="ECO:0000256" key="1">
    <source>
        <dbReference type="SAM" id="SignalP"/>
    </source>
</evidence>
<reference evidence="2 3" key="1">
    <citation type="submission" date="2016-10" db="EMBL/GenBank/DDBJ databases">
        <authorList>
            <person name="de Groot N.N."/>
        </authorList>
    </citation>
    <scope>NUCLEOTIDE SEQUENCE [LARGE SCALE GENOMIC DNA]</scope>
    <source>
        <strain evidence="2 3">DSM 16213</strain>
    </source>
</reference>
<evidence type="ECO:0000313" key="2">
    <source>
        <dbReference type="EMBL" id="SEN43180.1"/>
    </source>
</evidence>
<gene>
    <name evidence="2" type="ORF">SAMN04488003_11646</name>
</gene>
<protein>
    <recommendedName>
        <fullName evidence="4">DUF995 domain-containing protein</fullName>
    </recommendedName>
</protein>
<feature type="chain" id="PRO_5011668915" description="DUF995 domain-containing protein" evidence="1">
    <location>
        <begin position="17"/>
        <end position="126"/>
    </location>
</feature>
<dbReference type="Proteomes" id="UP000199585">
    <property type="component" value="Unassembled WGS sequence"/>
</dbReference>